<protein>
    <submittedName>
        <fullName evidence="1">Uncharacterized protein</fullName>
    </submittedName>
</protein>
<dbReference type="AlphaFoldDB" id="A0A7X5ZGB0"/>
<dbReference type="Proteomes" id="UP000547444">
    <property type="component" value="Unassembled WGS sequence"/>
</dbReference>
<evidence type="ECO:0000313" key="2">
    <source>
        <dbReference type="Proteomes" id="UP000547444"/>
    </source>
</evidence>
<sequence length="39" mass="4069">MSTLSKSDIQSAPDGDSKLVATITVDMAGALLFDPRTNT</sequence>
<gene>
    <name evidence="1" type="ORF">FHU31_006112</name>
</gene>
<dbReference type="EMBL" id="JAANOW010000005">
    <property type="protein sequence ID" value="NIH99088.1"/>
    <property type="molecule type" value="Genomic_DNA"/>
</dbReference>
<accession>A0A7X5ZGB0</accession>
<proteinExistence type="predicted"/>
<reference evidence="1 2" key="1">
    <citation type="submission" date="2020-03" db="EMBL/GenBank/DDBJ databases">
        <title>Sequencing the genomes of 1000 actinobacteria strains.</title>
        <authorList>
            <person name="Klenk H.-P."/>
        </authorList>
    </citation>
    <scope>NUCLEOTIDE SEQUENCE [LARGE SCALE GENOMIC DNA]</scope>
    <source>
        <strain evidence="1 2">DSM 44556</strain>
    </source>
</reference>
<name>A0A7X5ZGB0_9MYCO</name>
<comment type="caution">
    <text evidence="1">The sequence shown here is derived from an EMBL/GenBank/DDBJ whole genome shotgun (WGS) entry which is preliminary data.</text>
</comment>
<keyword evidence="2" id="KW-1185">Reference proteome</keyword>
<organism evidence="1 2">
    <name type="scientific">Mycolicibacterium fluoranthenivorans</name>
    <dbReference type="NCBI Taxonomy" id="258505"/>
    <lineage>
        <taxon>Bacteria</taxon>
        <taxon>Bacillati</taxon>
        <taxon>Actinomycetota</taxon>
        <taxon>Actinomycetes</taxon>
        <taxon>Mycobacteriales</taxon>
        <taxon>Mycobacteriaceae</taxon>
        <taxon>Mycolicibacterium</taxon>
    </lineage>
</organism>
<evidence type="ECO:0000313" key="1">
    <source>
        <dbReference type="EMBL" id="NIH99088.1"/>
    </source>
</evidence>